<evidence type="ECO:0000259" key="5">
    <source>
        <dbReference type="Pfam" id="PF00501"/>
    </source>
</evidence>
<dbReference type="RefSeq" id="WP_345390373.1">
    <property type="nucleotide sequence ID" value="NZ_BAABLA010000005.1"/>
</dbReference>
<name>A0ABW2C1A6_9PSEU</name>
<dbReference type="Gene3D" id="3.40.50.1820">
    <property type="entry name" value="alpha/beta hydrolase"/>
    <property type="match status" value="1"/>
</dbReference>
<comment type="caution">
    <text evidence="6">The sequence shown here is derived from an EMBL/GenBank/DDBJ whole genome shotgun (WGS) entry which is preliminary data.</text>
</comment>
<gene>
    <name evidence="6" type="ORF">ACFQGD_15680</name>
</gene>
<keyword evidence="4" id="KW-0067">ATP-binding</keyword>
<evidence type="ECO:0000256" key="3">
    <source>
        <dbReference type="ARBA" id="ARBA00022741"/>
    </source>
</evidence>
<evidence type="ECO:0000256" key="1">
    <source>
        <dbReference type="ARBA" id="ARBA00006432"/>
    </source>
</evidence>
<organism evidence="6 7">
    <name type="scientific">Haloechinothrix salitolerans</name>
    <dbReference type="NCBI Taxonomy" id="926830"/>
    <lineage>
        <taxon>Bacteria</taxon>
        <taxon>Bacillati</taxon>
        <taxon>Actinomycetota</taxon>
        <taxon>Actinomycetes</taxon>
        <taxon>Pseudonocardiales</taxon>
        <taxon>Pseudonocardiaceae</taxon>
        <taxon>Haloechinothrix</taxon>
    </lineage>
</organism>
<reference evidence="7" key="1">
    <citation type="journal article" date="2019" name="Int. J. Syst. Evol. Microbiol.">
        <title>The Global Catalogue of Microorganisms (GCM) 10K type strain sequencing project: providing services to taxonomists for standard genome sequencing and annotation.</title>
        <authorList>
            <consortium name="The Broad Institute Genomics Platform"/>
            <consortium name="The Broad Institute Genome Sequencing Center for Infectious Disease"/>
            <person name="Wu L."/>
            <person name="Ma J."/>
        </authorList>
    </citation>
    <scope>NUCLEOTIDE SEQUENCE [LARGE SCALE GENOMIC DNA]</scope>
    <source>
        <strain evidence="7">KCTC 32255</strain>
    </source>
</reference>
<dbReference type="InterPro" id="IPR000873">
    <property type="entry name" value="AMP-dep_synth/lig_dom"/>
</dbReference>
<dbReference type="PANTHER" id="PTHR43107">
    <property type="entry name" value="LONG-CHAIN FATTY ACID TRANSPORT PROTEIN"/>
    <property type="match status" value="1"/>
</dbReference>
<dbReference type="Proteomes" id="UP001596337">
    <property type="component" value="Unassembled WGS sequence"/>
</dbReference>
<evidence type="ECO:0000313" key="7">
    <source>
        <dbReference type="Proteomes" id="UP001596337"/>
    </source>
</evidence>
<dbReference type="Pfam" id="PF00501">
    <property type="entry name" value="AMP-binding"/>
    <property type="match status" value="1"/>
</dbReference>
<accession>A0ABW2C1A6</accession>
<evidence type="ECO:0000256" key="4">
    <source>
        <dbReference type="ARBA" id="ARBA00022840"/>
    </source>
</evidence>
<dbReference type="PANTHER" id="PTHR43107:SF15">
    <property type="entry name" value="FATTY ACID TRANSPORT PROTEIN 3, ISOFORM A"/>
    <property type="match status" value="1"/>
</dbReference>
<dbReference type="SUPFAM" id="SSF53474">
    <property type="entry name" value="alpha/beta-Hydrolases"/>
    <property type="match status" value="1"/>
</dbReference>
<dbReference type="SUPFAM" id="SSF56801">
    <property type="entry name" value="Acetyl-CoA synthetase-like"/>
    <property type="match status" value="1"/>
</dbReference>
<dbReference type="InterPro" id="IPR045851">
    <property type="entry name" value="AMP-bd_C_sf"/>
</dbReference>
<proteinExistence type="inferred from homology"/>
<keyword evidence="7" id="KW-1185">Reference proteome</keyword>
<feature type="domain" description="AMP-dependent synthetase/ligase" evidence="5">
    <location>
        <begin position="453"/>
        <end position="793"/>
    </location>
</feature>
<dbReference type="Gene3D" id="3.30.300.30">
    <property type="match status" value="1"/>
</dbReference>
<sequence length="991" mass="106191">MRVEPDVVTGPLGRLVAYAQNGLEVLRFGGLDTGEQPSPYEVVERGPMFRLRRYYPDTAGGAETNGRPPLLLVHPMMLAADVWDVAPSSSAVTALHEAGIDPWVVDFGAPDKESGGLDRTLTDHVIAVSETIDLVRKHTGKDVHLAGYSQGGMFCYQAAAYRKARDVASVITFGAPADILAGAPLGLSEEVLTKGAEFLADHVFSRLALPSWAARLGFKLLDPVKSARSQVDFLRQLHNRDALIGRERQRRFLEGEGWVAWSGPAIVELLRQFVVHNRMMTGGFAIGDRLVTLADITCPILAFVGEVDDIGQPAAVRGIGKAAPKADVFEFAMRAGHFGLVVGSAATKTTWPAVVDWIRWREGEGPRPGGVAPLSTEPATTTRASDMTSRITYGFNQLADVGLGATKTIAARATEAVRTSREITAEAAQALPRLFRLGQIQGHTRVSFGKLLAEQAKRSPDGECFLFDDRVHTNAAVADRIDNVVRGLIHVGIRQGDHVGVLMDTRPSALVAIAALSRLGAVAVLLPPAADLSTPVRLGEVSEIIVDPQHVDTAVATGCEVLVLGGGGGERVISATTANGGANIVDMERIDPDAVTLPGWYRPNPGLAKDLAFIVFSRSCGHTEAKLITNHRWALSAFGTASAAALTSRDTVYCITPLHHPSGLLTSVGGAVAGGSRIALSRGYDPERFDAEVHRYGVTVVSYTWTLLRELVARPEPAGGEPHRPIRLFLGSGMPRGLWRRVLARFPGAKVLEFYASTEGDAVLANLSGAKPGAKGRPLPGSAEVRLAKYDPVARRLVEDERGYAVPCGPGEVGLLLANPRVDIDPTARRLRGVFAPGDTWLATDDLFVADSDGDYWLVDNVHTVIRAPRGPVYGQPIADALDDLPSVDLAIAYGVPEGEHEIAVAAVTPWQGAEITGEDVTKALAELPVDQRPDLVHVVDDMPLTTWYRPSAAALREHGVPTGRAWYYDATEVAYLPLTEVTRARLVARS</sequence>
<protein>
    <submittedName>
        <fullName evidence="6">AMP-binding protein</fullName>
    </submittedName>
</protein>
<dbReference type="InterPro" id="IPR029058">
    <property type="entry name" value="AB_hydrolase_fold"/>
</dbReference>
<evidence type="ECO:0000313" key="6">
    <source>
        <dbReference type="EMBL" id="MFC6868579.1"/>
    </source>
</evidence>
<dbReference type="EMBL" id="JBHSXX010000001">
    <property type="protein sequence ID" value="MFC6868579.1"/>
    <property type="molecule type" value="Genomic_DNA"/>
</dbReference>
<dbReference type="NCBIfam" id="NF005898">
    <property type="entry name" value="PRK07868.1"/>
    <property type="match status" value="1"/>
</dbReference>
<comment type="similarity">
    <text evidence="1">Belongs to the ATP-dependent AMP-binding enzyme family.</text>
</comment>
<dbReference type="InterPro" id="IPR042099">
    <property type="entry name" value="ANL_N_sf"/>
</dbReference>
<dbReference type="Gene3D" id="3.40.50.12780">
    <property type="entry name" value="N-terminal domain of ligase-like"/>
    <property type="match status" value="1"/>
</dbReference>
<evidence type="ECO:0000256" key="2">
    <source>
        <dbReference type="ARBA" id="ARBA00022598"/>
    </source>
</evidence>
<keyword evidence="2" id="KW-0436">Ligase</keyword>
<keyword evidence="3" id="KW-0547">Nucleotide-binding</keyword>